<dbReference type="AlphaFoldDB" id="A0A0D2NF99"/>
<dbReference type="EMBL" id="KK100780">
    <property type="protein sequence ID" value="KIZ03806.1"/>
    <property type="molecule type" value="Genomic_DNA"/>
</dbReference>
<dbReference type="STRING" id="145388.A0A0D2NF99"/>
<keyword evidence="2" id="KW-1185">Reference proteome</keyword>
<protein>
    <submittedName>
        <fullName evidence="1">Uncharacterized protein</fullName>
    </submittedName>
</protein>
<name>A0A0D2NF99_9CHLO</name>
<dbReference type="RefSeq" id="XP_013902825.1">
    <property type="nucleotide sequence ID" value="XM_014047371.1"/>
</dbReference>
<organism evidence="1 2">
    <name type="scientific">Monoraphidium neglectum</name>
    <dbReference type="NCBI Taxonomy" id="145388"/>
    <lineage>
        <taxon>Eukaryota</taxon>
        <taxon>Viridiplantae</taxon>
        <taxon>Chlorophyta</taxon>
        <taxon>core chlorophytes</taxon>
        <taxon>Chlorophyceae</taxon>
        <taxon>CS clade</taxon>
        <taxon>Sphaeropleales</taxon>
        <taxon>Selenastraceae</taxon>
        <taxon>Monoraphidium</taxon>
    </lineage>
</organism>
<dbReference type="GeneID" id="25737032"/>
<dbReference type="KEGG" id="mng:MNEG_4154"/>
<sequence length="223" mass="25324">MFPSVEEAGVTHAFDFVQFLVNERKANPRTQFNVLAACVHVVRFLYHGESKVDRANPKAVPYSDLPVMAALKQLVSKAHKAVKKARGARAAAPLVADERLKWLEWDEFLGLVRELHGECADRQRTLRELQLGRTLVKEDGRWLIRHTAADYKTGKLYGQRPPLVIASFLYPELEAYINEFRAELNPSHDFLFTRVLGGGPLTDKALYDMFETELAWSLVFGVL</sequence>
<evidence type="ECO:0000313" key="1">
    <source>
        <dbReference type="EMBL" id="KIZ03806.1"/>
    </source>
</evidence>
<proteinExistence type="predicted"/>
<evidence type="ECO:0000313" key="2">
    <source>
        <dbReference type="Proteomes" id="UP000054498"/>
    </source>
</evidence>
<dbReference type="Proteomes" id="UP000054498">
    <property type="component" value="Unassembled WGS sequence"/>
</dbReference>
<dbReference type="OrthoDB" id="71417at2759"/>
<reference evidence="1 2" key="1">
    <citation type="journal article" date="2013" name="BMC Genomics">
        <title>Reconstruction of the lipid metabolism for the microalga Monoraphidium neglectum from its genome sequence reveals characteristics suitable for biofuel production.</title>
        <authorList>
            <person name="Bogen C."/>
            <person name="Al-Dilaimi A."/>
            <person name="Albersmeier A."/>
            <person name="Wichmann J."/>
            <person name="Grundmann M."/>
            <person name="Rupp O."/>
            <person name="Lauersen K.J."/>
            <person name="Blifernez-Klassen O."/>
            <person name="Kalinowski J."/>
            <person name="Goesmann A."/>
            <person name="Mussgnug J.H."/>
            <person name="Kruse O."/>
        </authorList>
    </citation>
    <scope>NUCLEOTIDE SEQUENCE [LARGE SCALE GENOMIC DNA]</scope>
    <source>
        <strain evidence="1 2">SAG 48.87</strain>
    </source>
</reference>
<accession>A0A0D2NF99</accession>
<gene>
    <name evidence="1" type="ORF">MNEG_4154</name>
</gene>